<evidence type="ECO:0000313" key="2">
    <source>
        <dbReference type="Proteomes" id="UP001184833"/>
    </source>
</evidence>
<protein>
    <submittedName>
        <fullName evidence="1">DNA invertase Pin-like site-specific DNA recombinase</fullName>
    </submittedName>
</protein>
<comment type="caution">
    <text evidence="1">The sequence shown here is derived from an EMBL/GenBank/DDBJ whole genome shotgun (WGS) entry which is preliminary data.</text>
</comment>
<proteinExistence type="predicted"/>
<gene>
    <name evidence="1" type="ORF">J2786_003040</name>
</gene>
<dbReference type="EMBL" id="JAVDQX010000003">
    <property type="protein sequence ID" value="MDR6459917.1"/>
    <property type="molecule type" value="Genomic_DNA"/>
</dbReference>
<reference evidence="1" key="1">
    <citation type="submission" date="2023-07" db="EMBL/GenBank/DDBJ databases">
        <title>Sorghum-associated microbial communities from plants grown in Nebraska, USA.</title>
        <authorList>
            <person name="Schachtman D."/>
        </authorList>
    </citation>
    <scope>NUCLEOTIDE SEQUENCE</scope>
    <source>
        <strain evidence="1">DS2329</strain>
    </source>
</reference>
<name>A0ACC6JA33_9FLAO</name>
<dbReference type="Proteomes" id="UP001184833">
    <property type="component" value="Unassembled WGS sequence"/>
</dbReference>
<keyword evidence="2" id="KW-1185">Reference proteome</keyword>
<organism evidence="1 2">
    <name type="scientific">Chryseobacterium vietnamense</name>
    <dbReference type="NCBI Taxonomy" id="866785"/>
    <lineage>
        <taxon>Bacteria</taxon>
        <taxon>Pseudomonadati</taxon>
        <taxon>Bacteroidota</taxon>
        <taxon>Flavobacteriia</taxon>
        <taxon>Flavobacteriales</taxon>
        <taxon>Weeksellaceae</taxon>
        <taxon>Chryseobacterium group</taxon>
        <taxon>Chryseobacterium</taxon>
    </lineage>
</organism>
<sequence length="547" mass="63972">MLGIYCRISREKEEGKDRSIADQKALGIELAQRLSTEYKVYIDEGYSGTLENIEDRPSFSRMIDDIQEGIIDSVFVFDQSRLERNPQIRYVIKKIFKDNNTKLFTHNGEVKSNNDEEEMFGDLMSVYNQYYVKITSKKIKSVLRRNAKEGKAHSSIFPYGYGKDDKGYLIVNEEEAEIVKRIYSESLQGLGTNKIAERLNGDGILTRYNKISEGTIKVKNKYTKQVSEKNKTEVKWAGNTVRGIIKNPIYKGERHFGGEVFDAPIIIEFDLWEEVNNNLPRNSNNSGKKVDHKYLLKGFLECAYCGRNMYGRTRVNKKDNYYMCSSKRLKEQNCGNKSINIDVLDDFIWSSIFTEYDIKNAILKDESESGIDKLSILNREIEELEKEKSSYLNEKKRAIELVVKGTLKESEVRQIIDANDIKVSDINIRMENLKEEMRFEERATGLKEDLFVDIQLFKEETPFNKRQETIRKYIRRIRVYFDKEIQYYYITVKFNTQSSIKVYPLNGSSKAIRNYLKGDKTNTMSLDFLGQMVERAQKYEQQEMKFL</sequence>
<evidence type="ECO:0000313" key="1">
    <source>
        <dbReference type="EMBL" id="MDR6459917.1"/>
    </source>
</evidence>
<accession>A0ACC6JA33</accession>